<organism evidence="1 2">
    <name type="scientific">Albugo candida</name>
    <dbReference type="NCBI Taxonomy" id="65357"/>
    <lineage>
        <taxon>Eukaryota</taxon>
        <taxon>Sar</taxon>
        <taxon>Stramenopiles</taxon>
        <taxon>Oomycota</taxon>
        <taxon>Peronosporomycetes</taxon>
        <taxon>Albuginales</taxon>
        <taxon>Albuginaceae</taxon>
        <taxon>Albugo</taxon>
    </lineage>
</organism>
<dbReference type="EMBL" id="CAIX01000026">
    <property type="protein sequence ID" value="CCI41897.1"/>
    <property type="molecule type" value="Genomic_DNA"/>
</dbReference>
<reference evidence="1 2" key="1">
    <citation type="submission" date="2012-05" db="EMBL/GenBank/DDBJ databases">
        <title>Recombination and specialization in a pathogen metapopulation.</title>
        <authorList>
            <person name="Gardiner A."/>
            <person name="Kemen E."/>
            <person name="Schultz-Larsen T."/>
            <person name="MacLean D."/>
            <person name="Van Oosterhout C."/>
            <person name="Jones J.D.G."/>
        </authorList>
    </citation>
    <scope>NUCLEOTIDE SEQUENCE [LARGE SCALE GENOMIC DNA]</scope>
    <source>
        <strain evidence="1 2">Ac Nc2</strain>
    </source>
</reference>
<evidence type="ECO:0000313" key="1">
    <source>
        <dbReference type="EMBL" id="CCI41897.1"/>
    </source>
</evidence>
<dbReference type="InParanoid" id="A0A024G5I6"/>
<protein>
    <submittedName>
        <fullName evidence="1">Uncharacterized protein</fullName>
    </submittedName>
</protein>
<accession>A0A024G5I6</accession>
<gene>
    <name evidence="1" type="ORF">BN9_026810</name>
</gene>
<dbReference type="Proteomes" id="UP000053237">
    <property type="component" value="Unassembled WGS sequence"/>
</dbReference>
<proteinExistence type="predicted"/>
<evidence type="ECO:0000313" key="2">
    <source>
        <dbReference type="Proteomes" id="UP000053237"/>
    </source>
</evidence>
<keyword evidence="2" id="KW-1185">Reference proteome</keyword>
<name>A0A024G5I6_9STRA</name>
<sequence>MIRRKFKIILILILSGFFESIVLKKGAGCMYLNHDNDIIDRKLLTVVCLSTFDTLGIIGNLKFISRCLRVRHLFLMDIRSQKTAKTNLGQIQTPMIFTSAAIWSLQMIVWDMKIQHHIILAADLKKNRQAIPKHED</sequence>
<dbReference type="AlphaFoldDB" id="A0A024G5I6"/>
<comment type="caution">
    <text evidence="1">The sequence shown here is derived from an EMBL/GenBank/DDBJ whole genome shotgun (WGS) entry which is preliminary data.</text>
</comment>